<evidence type="ECO:0000256" key="3">
    <source>
        <dbReference type="PROSITE-ProRule" id="PRU10038"/>
    </source>
</evidence>
<dbReference type="Proteomes" id="UP000029964">
    <property type="component" value="Unassembled WGS sequence"/>
</dbReference>
<keyword evidence="7" id="KW-1185">Reference proteome</keyword>
<proteinExistence type="inferred from homology"/>
<feature type="compositionally biased region" description="Low complexity" evidence="4">
    <location>
        <begin position="1"/>
        <end position="21"/>
    </location>
</feature>
<sequence length="511" mass="56711">MVEVQDSSSDAVAATAVARPDSNPPRAANMDTYNFRLLTALLPKLPLIVRVAVMHVLRLSEQAKYLDLRSALVVAVLRSFMEPPPDRPRTSVSALQRLTLTDNGVRGRIWVSTYAAPPPPETGIRDALMQAVDDMRDRNLPEPLFKTPELVPVEAEWTGYRAGAAPGDPLPRKSARELYDSMMVECSQPTTVLYLHGGAYYLCDPSTHRPVNKKLAKLTGGRCYSVRYRLAPQHPFPAALLDALVSYFTLLYPPPDAFHEPVEPEHLVLAGDSAGGNLVLALLQLLLEFRRKGTTVQWFGEARDVPLPAGVTLNSPWTDITMSSPSWEGTASAPFDYLPKPEALARGKTRECEAWPASPPRKWLYVDDLLVTHPLSSVVMSRSWEGAPPVYMCTGWEILALEDKFLARRLHDEGVPVVFEEYEAMPHCFAMILDKTPNARRCFEGWAGFIRRTVEDAGSIRSAAVEVKAKTLEEVPLVFEELSDVTEEEMWGRVYDKAGFAKLGEAASARL</sequence>
<dbReference type="OrthoDB" id="5354320at2759"/>
<dbReference type="PANTHER" id="PTHR48081:SF25">
    <property type="entry name" value="PUTATIVE (AFU_ORTHOLOGUE AFUA_3G11560)-RELATED"/>
    <property type="match status" value="1"/>
</dbReference>
<dbReference type="PROSITE" id="PS01173">
    <property type="entry name" value="LIPASE_GDXG_HIS"/>
    <property type="match status" value="1"/>
</dbReference>
<dbReference type="PANTHER" id="PTHR48081">
    <property type="entry name" value="AB HYDROLASE SUPERFAMILY PROTEIN C4A8.06C"/>
    <property type="match status" value="1"/>
</dbReference>
<evidence type="ECO:0000259" key="5">
    <source>
        <dbReference type="Pfam" id="PF07859"/>
    </source>
</evidence>
<reference evidence="7" key="1">
    <citation type="journal article" date="2014" name="Genome Announc.">
        <title>Genome sequence and annotation of Acremonium chrysogenum, producer of the beta-lactam antibiotic cephalosporin C.</title>
        <authorList>
            <person name="Terfehr D."/>
            <person name="Dahlmann T.A."/>
            <person name="Specht T."/>
            <person name="Zadra I."/>
            <person name="Kuernsteiner H."/>
            <person name="Kueck U."/>
        </authorList>
    </citation>
    <scope>NUCLEOTIDE SEQUENCE [LARGE SCALE GENOMIC DNA]</scope>
    <source>
        <strain evidence="7">ATCC 11550 / CBS 779.69 / DSM 880 / IAM 14645 / JCM 23072 / IMI 49137</strain>
    </source>
</reference>
<evidence type="ECO:0000256" key="2">
    <source>
        <dbReference type="ARBA" id="ARBA00022801"/>
    </source>
</evidence>
<dbReference type="InterPro" id="IPR013094">
    <property type="entry name" value="AB_hydrolase_3"/>
</dbReference>
<evidence type="ECO:0000313" key="7">
    <source>
        <dbReference type="Proteomes" id="UP000029964"/>
    </source>
</evidence>
<dbReference type="HOGENOM" id="CLU_027519_0_0_1"/>
<gene>
    <name evidence="6" type="ORF">ACRE_051200</name>
</gene>
<feature type="active site" evidence="3">
    <location>
        <position position="273"/>
    </location>
</feature>
<dbReference type="SUPFAM" id="SSF53474">
    <property type="entry name" value="alpha/beta-Hydrolases"/>
    <property type="match status" value="1"/>
</dbReference>
<name>A0A086T463_HAPC1</name>
<dbReference type="PROSITE" id="PS01174">
    <property type="entry name" value="LIPASE_GDXG_SER"/>
    <property type="match status" value="1"/>
</dbReference>
<dbReference type="Gene3D" id="3.40.50.1820">
    <property type="entry name" value="alpha/beta hydrolase"/>
    <property type="match status" value="1"/>
</dbReference>
<dbReference type="InterPro" id="IPR050300">
    <property type="entry name" value="GDXG_lipolytic_enzyme"/>
</dbReference>
<dbReference type="Pfam" id="PF07859">
    <property type="entry name" value="Abhydrolase_3"/>
    <property type="match status" value="1"/>
</dbReference>
<evidence type="ECO:0000256" key="4">
    <source>
        <dbReference type="SAM" id="MobiDB-lite"/>
    </source>
</evidence>
<evidence type="ECO:0000313" key="6">
    <source>
        <dbReference type="EMBL" id="KFH44145.1"/>
    </source>
</evidence>
<accession>A0A086T463</accession>
<organism evidence="6 7">
    <name type="scientific">Hapsidospora chrysogenum (strain ATCC 11550 / CBS 779.69 / DSM 880 / IAM 14645 / JCM 23072 / IMI 49137)</name>
    <name type="common">Acremonium chrysogenum</name>
    <dbReference type="NCBI Taxonomy" id="857340"/>
    <lineage>
        <taxon>Eukaryota</taxon>
        <taxon>Fungi</taxon>
        <taxon>Dikarya</taxon>
        <taxon>Ascomycota</taxon>
        <taxon>Pezizomycotina</taxon>
        <taxon>Sordariomycetes</taxon>
        <taxon>Hypocreomycetidae</taxon>
        <taxon>Hypocreales</taxon>
        <taxon>Bionectriaceae</taxon>
        <taxon>Hapsidospora</taxon>
    </lineage>
</organism>
<dbReference type="EMBL" id="JPKY01000054">
    <property type="protein sequence ID" value="KFH44145.1"/>
    <property type="molecule type" value="Genomic_DNA"/>
</dbReference>
<dbReference type="InterPro" id="IPR002168">
    <property type="entry name" value="Lipase_GDXG_HIS_AS"/>
</dbReference>
<evidence type="ECO:0000256" key="1">
    <source>
        <dbReference type="ARBA" id="ARBA00010515"/>
    </source>
</evidence>
<dbReference type="STRING" id="857340.A0A086T463"/>
<comment type="caution">
    <text evidence="6">The sequence shown here is derived from an EMBL/GenBank/DDBJ whole genome shotgun (WGS) entry which is preliminary data.</text>
</comment>
<protein>
    <submittedName>
        <fullName evidence="6">AB hydrolase superfamily protein-like protein</fullName>
    </submittedName>
</protein>
<dbReference type="GO" id="GO:0016787">
    <property type="term" value="F:hydrolase activity"/>
    <property type="evidence" value="ECO:0007669"/>
    <property type="project" value="UniProtKB-KW"/>
</dbReference>
<feature type="region of interest" description="Disordered" evidence="4">
    <location>
        <begin position="1"/>
        <end position="25"/>
    </location>
</feature>
<feature type="domain" description="Alpha/beta hydrolase fold-3" evidence="5">
    <location>
        <begin position="192"/>
        <end position="430"/>
    </location>
</feature>
<keyword evidence="2 6" id="KW-0378">Hydrolase</keyword>
<comment type="similarity">
    <text evidence="1">Belongs to the 'GDXG' lipolytic enzyme family.</text>
</comment>
<dbReference type="AlphaFoldDB" id="A0A086T463"/>
<dbReference type="InterPro" id="IPR029058">
    <property type="entry name" value="AB_hydrolase_fold"/>
</dbReference>
<dbReference type="InterPro" id="IPR033140">
    <property type="entry name" value="Lipase_GDXG_put_SER_AS"/>
</dbReference>